<dbReference type="EMBL" id="LTAZ01000012">
    <property type="protein sequence ID" value="KYH24709.1"/>
    <property type="molecule type" value="Genomic_DNA"/>
</dbReference>
<keyword evidence="2 5" id="KW-0812">Transmembrane</keyword>
<comment type="subcellular location">
    <subcellularLocation>
        <location evidence="1">Membrane</location>
        <topology evidence="1">Multi-pass membrane protein</topology>
    </subcellularLocation>
</comment>
<evidence type="ECO:0000256" key="1">
    <source>
        <dbReference type="ARBA" id="ARBA00004141"/>
    </source>
</evidence>
<proteinExistence type="predicted"/>
<evidence type="ECO:0000313" key="7">
    <source>
        <dbReference type="EMBL" id="KYH24709.1"/>
    </source>
</evidence>
<dbReference type="Pfam" id="PF00892">
    <property type="entry name" value="EamA"/>
    <property type="match status" value="2"/>
</dbReference>
<dbReference type="GO" id="GO:0016020">
    <property type="term" value="C:membrane"/>
    <property type="evidence" value="ECO:0007669"/>
    <property type="project" value="UniProtKB-SubCell"/>
</dbReference>
<feature type="transmembrane region" description="Helical" evidence="5">
    <location>
        <begin position="30"/>
        <end position="50"/>
    </location>
</feature>
<evidence type="ECO:0000256" key="5">
    <source>
        <dbReference type="SAM" id="Phobius"/>
    </source>
</evidence>
<evidence type="ECO:0000256" key="2">
    <source>
        <dbReference type="ARBA" id="ARBA00022692"/>
    </source>
</evidence>
<sequence>MWNQWSESATAVGSRFTNVCVIAEQYRGGLLFAIVALVMGVGYVAIGVGTETVPPPLLAAFRFDASASILLTYAFVRGRWRPRTTADVLAIVVLGEFVLAGTVGFLFAGQQYITVSIAAVVMGLGPIVTVPFAYLLVPGERLSRADLVGVALGFCGVAIVANPLPAEATTGSAVGIAFICCAVLSSSLGGVLLSRLETDLSMLSLTGWGALLGGVTLHLVSVGLGETGGAIAWTPTSIAALVYLGVVVGIGGYTALLSLLAEVGPTRTSLTSFASPVVAIIAGWLVLGEAVTVLTLVGFLVVTVGFVVLNRGDFGSVLESIRR</sequence>
<dbReference type="PATRIC" id="fig|1008153.3.peg.3208"/>
<evidence type="ECO:0000259" key="6">
    <source>
        <dbReference type="Pfam" id="PF00892"/>
    </source>
</evidence>
<dbReference type="Proteomes" id="UP000075321">
    <property type="component" value="Unassembled WGS sequence"/>
</dbReference>
<gene>
    <name evidence="7" type="ORF">HAPAU_30850</name>
</gene>
<feature type="transmembrane region" description="Helical" evidence="5">
    <location>
        <begin position="88"/>
        <end position="107"/>
    </location>
</feature>
<evidence type="ECO:0000256" key="4">
    <source>
        <dbReference type="ARBA" id="ARBA00023136"/>
    </source>
</evidence>
<keyword evidence="4 5" id="KW-0472">Membrane</keyword>
<dbReference type="Gene3D" id="1.10.3730.20">
    <property type="match status" value="1"/>
</dbReference>
<feature type="transmembrane region" description="Helical" evidence="5">
    <location>
        <begin position="147"/>
        <end position="166"/>
    </location>
</feature>
<reference evidence="7 8" key="1">
    <citation type="submission" date="2016-02" db="EMBL/GenBank/DDBJ databases">
        <title>Genome sequence of Halalkalicoccus paucihalophilus DSM 24557.</title>
        <authorList>
            <person name="Poehlein A."/>
            <person name="Daniel R."/>
        </authorList>
    </citation>
    <scope>NUCLEOTIDE SEQUENCE [LARGE SCALE GENOMIC DNA]</scope>
    <source>
        <strain evidence="7 8">DSM 24557</strain>
    </source>
</reference>
<dbReference type="PANTHER" id="PTHR32322">
    <property type="entry name" value="INNER MEMBRANE TRANSPORTER"/>
    <property type="match status" value="1"/>
</dbReference>
<feature type="transmembrane region" description="Helical" evidence="5">
    <location>
        <begin position="240"/>
        <end position="261"/>
    </location>
</feature>
<dbReference type="PANTHER" id="PTHR32322:SF2">
    <property type="entry name" value="EAMA DOMAIN-CONTAINING PROTEIN"/>
    <property type="match status" value="1"/>
</dbReference>
<dbReference type="InterPro" id="IPR050638">
    <property type="entry name" value="AA-Vitamin_Transporters"/>
</dbReference>
<keyword evidence="3 5" id="KW-1133">Transmembrane helix</keyword>
<dbReference type="AlphaFoldDB" id="A0A151AAR5"/>
<feature type="transmembrane region" description="Helical" evidence="5">
    <location>
        <begin position="200"/>
        <end position="220"/>
    </location>
</feature>
<comment type="caution">
    <text evidence="7">The sequence shown here is derived from an EMBL/GenBank/DDBJ whole genome shotgun (WGS) entry which is preliminary data.</text>
</comment>
<organism evidence="7 8">
    <name type="scientific">Halalkalicoccus paucihalophilus</name>
    <dbReference type="NCBI Taxonomy" id="1008153"/>
    <lineage>
        <taxon>Archaea</taxon>
        <taxon>Methanobacteriati</taxon>
        <taxon>Methanobacteriota</taxon>
        <taxon>Stenosarchaea group</taxon>
        <taxon>Halobacteria</taxon>
        <taxon>Halobacteriales</taxon>
        <taxon>Halococcaceae</taxon>
        <taxon>Halalkalicoccus</taxon>
    </lineage>
</organism>
<dbReference type="InterPro" id="IPR000620">
    <property type="entry name" value="EamA_dom"/>
</dbReference>
<keyword evidence="8" id="KW-1185">Reference proteome</keyword>
<accession>A0A151AAR5</accession>
<dbReference type="SUPFAM" id="SSF103481">
    <property type="entry name" value="Multidrug resistance efflux transporter EmrE"/>
    <property type="match status" value="2"/>
</dbReference>
<feature type="domain" description="EamA" evidence="6">
    <location>
        <begin position="28"/>
        <end position="160"/>
    </location>
</feature>
<dbReference type="InterPro" id="IPR037185">
    <property type="entry name" value="EmrE-like"/>
</dbReference>
<feature type="transmembrane region" description="Helical" evidence="5">
    <location>
        <begin position="113"/>
        <end position="135"/>
    </location>
</feature>
<name>A0A151AAR5_9EURY</name>
<feature type="transmembrane region" description="Helical" evidence="5">
    <location>
        <begin position="172"/>
        <end position="193"/>
    </location>
</feature>
<evidence type="ECO:0000313" key="8">
    <source>
        <dbReference type="Proteomes" id="UP000075321"/>
    </source>
</evidence>
<feature type="domain" description="EamA" evidence="6">
    <location>
        <begin position="175"/>
        <end position="310"/>
    </location>
</feature>
<protein>
    <submittedName>
        <fullName evidence="7">Putative DMT superfamily transporter inner membrane protein</fullName>
    </submittedName>
</protein>
<evidence type="ECO:0000256" key="3">
    <source>
        <dbReference type="ARBA" id="ARBA00022989"/>
    </source>
</evidence>